<comment type="caution">
    <text evidence="7">The sequence shown here is derived from an EMBL/GenBank/DDBJ whole genome shotgun (WGS) entry which is preliminary data.</text>
</comment>
<comment type="subcellular location">
    <subcellularLocation>
        <location evidence="1">Endoplasmic reticulum membrane</location>
        <topology evidence="1">Multi-pass membrane protein</topology>
    </subcellularLocation>
</comment>
<name>A0A0L7L793_OPEBR</name>
<dbReference type="Pfam" id="PF11712">
    <property type="entry name" value="Vma12"/>
    <property type="match status" value="1"/>
</dbReference>
<sequence>MDLKGSLVDTRLRIYPTDSLLAFLKTLTNEDEIPANILKAIGEDAKKPTDFVTSTSVQFTRTDLENLNKIKKVVEDKFKTETENIKQDIPDPKLKDKIDTKNSDEGIEVEEKATEKTDEKSKDEIKKTPFRSTSDIDWQEVDNKPIENKDDKLIDEIVPVIPYLTTSDIDWLYNYLQNQKSNNQDVPYLHDLLAGANIEVPENSVIKRNPVLEARCVKLRKQQEAREYRKMTKTVDNVRLRFPEDSISYQMKQLNRQLIAIGQFILSIFADTRVGSATLLSVLFLIKSALKAC</sequence>
<keyword evidence="3" id="KW-0256">Endoplasmic reticulum</keyword>
<evidence type="ECO:0000313" key="8">
    <source>
        <dbReference type="Proteomes" id="UP000037510"/>
    </source>
</evidence>
<evidence type="ECO:0000256" key="5">
    <source>
        <dbReference type="ARBA" id="ARBA00023136"/>
    </source>
</evidence>
<dbReference type="Proteomes" id="UP000037510">
    <property type="component" value="Unassembled WGS sequence"/>
</dbReference>
<evidence type="ECO:0000256" key="3">
    <source>
        <dbReference type="ARBA" id="ARBA00022824"/>
    </source>
</evidence>
<gene>
    <name evidence="7" type="ORF">OBRU01_13904</name>
</gene>
<organism evidence="7 8">
    <name type="scientific">Operophtera brumata</name>
    <name type="common">Winter moth</name>
    <name type="synonym">Phalaena brumata</name>
    <dbReference type="NCBI Taxonomy" id="104452"/>
    <lineage>
        <taxon>Eukaryota</taxon>
        <taxon>Metazoa</taxon>
        <taxon>Ecdysozoa</taxon>
        <taxon>Arthropoda</taxon>
        <taxon>Hexapoda</taxon>
        <taxon>Insecta</taxon>
        <taxon>Pterygota</taxon>
        <taxon>Neoptera</taxon>
        <taxon>Endopterygota</taxon>
        <taxon>Lepidoptera</taxon>
        <taxon>Glossata</taxon>
        <taxon>Ditrysia</taxon>
        <taxon>Geometroidea</taxon>
        <taxon>Geometridae</taxon>
        <taxon>Larentiinae</taxon>
        <taxon>Operophtera</taxon>
    </lineage>
</organism>
<protein>
    <submittedName>
        <fullName evidence="7">Uncharacterized protein</fullName>
    </submittedName>
</protein>
<feature type="region of interest" description="Disordered" evidence="6">
    <location>
        <begin position="89"/>
        <end position="128"/>
    </location>
</feature>
<keyword evidence="2" id="KW-0812">Transmembrane</keyword>
<dbReference type="PANTHER" id="PTHR31394:SF1">
    <property type="entry name" value="TRANSMEMBRANE PROTEIN 199"/>
    <property type="match status" value="1"/>
</dbReference>
<evidence type="ECO:0000256" key="1">
    <source>
        <dbReference type="ARBA" id="ARBA00004477"/>
    </source>
</evidence>
<keyword evidence="8" id="KW-1185">Reference proteome</keyword>
<keyword evidence="5" id="KW-0472">Membrane</keyword>
<reference evidence="7 8" key="1">
    <citation type="journal article" date="2015" name="Genome Biol. Evol.">
        <title>The genome of winter moth (Operophtera brumata) provides a genomic perspective on sexual dimorphism and phenology.</title>
        <authorList>
            <person name="Derks M.F."/>
            <person name="Smit S."/>
            <person name="Salis L."/>
            <person name="Schijlen E."/>
            <person name="Bossers A."/>
            <person name="Mateman C."/>
            <person name="Pijl A.S."/>
            <person name="de Ridder D."/>
            <person name="Groenen M.A."/>
            <person name="Visser M.E."/>
            <person name="Megens H.J."/>
        </authorList>
    </citation>
    <scope>NUCLEOTIDE SEQUENCE [LARGE SCALE GENOMIC DNA]</scope>
    <source>
        <strain evidence="7">WM2013NL</strain>
        <tissue evidence="7">Head and thorax</tissue>
    </source>
</reference>
<dbReference type="GO" id="GO:0005789">
    <property type="term" value="C:endoplasmic reticulum membrane"/>
    <property type="evidence" value="ECO:0007669"/>
    <property type="project" value="UniProtKB-SubCell"/>
</dbReference>
<dbReference type="EMBL" id="JTDY01002469">
    <property type="protein sequence ID" value="KOB71353.1"/>
    <property type="molecule type" value="Genomic_DNA"/>
</dbReference>
<evidence type="ECO:0000256" key="6">
    <source>
        <dbReference type="SAM" id="MobiDB-lite"/>
    </source>
</evidence>
<dbReference type="AlphaFoldDB" id="A0A0L7L793"/>
<evidence type="ECO:0000256" key="4">
    <source>
        <dbReference type="ARBA" id="ARBA00022989"/>
    </source>
</evidence>
<feature type="non-terminal residue" evidence="7">
    <location>
        <position position="293"/>
    </location>
</feature>
<evidence type="ECO:0000256" key="2">
    <source>
        <dbReference type="ARBA" id="ARBA00022692"/>
    </source>
</evidence>
<accession>A0A0L7L793</accession>
<evidence type="ECO:0000313" key="7">
    <source>
        <dbReference type="EMBL" id="KOB71353.1"/>
    </source>
</evidence>
<proteinExistence type="predicted"/>
<dbReference type="InterPro" id="IPR021013">
    <property type="entry name" value="ATPase_Vma12"/>
</dbReference>
<dbReference type="GO" id="GO:0070072">
    <property type="term" value="P:vacuolar proton-transporting V-type ATPase complex assembly"/>
    <property type="evidence" value="ECO:0007669"/>
    <property type="project" value="InterPro"/>
</dbReference>
<dbReference type="PANTHER" id="PTHR31394">
    <property type="entry name" value="TRANSMEMBRANE PROTEIN 199"/>
    <property type="match status" value="1"/>
</dbReference>
<feature type="compositionally biased region" description="Basic and acidic residues" evidence="6">
    <location>
        <begin position="89"/>
        <end position="127"/>
    </location>
</feature>
<keyword evidence="4" id="KW-1133">Transmembrane helix</keyword>